<dbReference type="AlphaFoldDB" id="B6G1J6"/>
<dbReference type="RefSeq" id="WP_006440865.1">
    <property type="nucleotide sequence ID" value="NZ_DS995359.1"/>
</dbReference>
<dbReference type="HOGENOM" id="CLU_009736_3_1_9"/>
<evidence type="ECO:0000256" key="2">
    <source>
        <dbReference type="ARBA" id="ARBA00019841"/>
    </source>
</evidence>
<dbReference type="STRING" id="500633.CLOHIR_02003"/>
<dbReference type="InterPro" id="IPR041122">
    <property type="entry name" value="RecJ_OB"/>
</dbReference>
<dbReference type="EMBL" id="ABWP01000074">
    <property type="protein sequence ID" value="EEA84380.1"/>
    <property type="molecule type" value="Genomic_DNA"/>
</dbReference>
<evidence type="ECO:0000259" key="8">
    <source>
        <dbReference type="Pfam" id="PF17768"/>
    </source>
</evidence>
<dbReference type="InterPro" id="IPR004610">
    <property type="entry name" value="RecJ"/>
</dbReference>
<dbReference type="PANTHER" id="PTHR30255">
    <property type="entry name" value="SINGLE-STRANDED-DNA-SPECIFIC EXONUCLEASE RECJ"/>
    <property type="match status" value="1"/>
</dbReference>
<dbReference type="Gene3D" id="3.90.1640.30">
    <property type="match status" value="1"/>
</dbReference>
<feature type="domain" description="DHHA1" evidence="7">
    <location>
        <begin position="346"/>
        <end position="437"/>
    </location>
</feature>
<accession>B6G1J6</accession>
<protein>
    <recommendedName>
        <fullName evidence="2">Single-stranded-DNA-specific exonuclease RecJ</fullName>
    </recommendedName>
</protein>
<dbReference type="GO" id="GO:0003676">
    <property type="term" value="F:nucleic acid binding"/>
    <property type="evidence" value="ECO:0007669"/>
    <property type="project" value="InterPro"/>
</dbReference>
<dbReference type="InterPro" id="IPR003156">
    <property type="entry name" value="DHHA1_dom"/>
</dbReference>
<gene>
    <name evidence="9" type="ORF">CLOHIR_02003</name>
</gene>
<evidence type="ECO:0000256" key="1">
    <source>
        <dbReference type="ARBA" id="ARBA00005915"/>
    </source>
</evidence>
<evidence type="ECO:0000313" key="10">
    <source>
        <dbReference type="Proteomes" id="UP000003178"/>
    </source>
</evidence>
<reference evidence="9 10" key="1">
    <citation type="submission" date="2008-09" db="EMBL/GenBank/DDBJ databases">
        <authorList>
            <person name="Fulton L."/>
            <person name="Clifton S."/>
            <person name="Fulton B."/>
            <person name="Xu J."/>
            <person name="Minx P."/>
            <person name="Pepin K.H."/>
            <person name="Johnson M."/>
            <person name="Thiruvilangam P."/>
            <person name="Bhonagiri V."/>
            <person name="Nash W.E."/>
            <person name="Mardis E.R."/>
            <person name="Wilson R.K."/>
        </authorList>
    </citation>
    <scope>NUCLEOTIDE SEQUENCE [LARGE SCALE GENOMIC DNA]</scope>
    <source>
        <strain evidence="9 10">DSM 13275</strain>
    </source>
</reference>
<dbReference type="Pfam" id="PF17768">
    <property type="entry name" value="RecJ_OB"/>
    <property type="match status" value="1"/>
</dbReference>
<keyword evidence="10" id="KW-1185">Reference proteome</keyword>
<dbReference type="SUPFAM" id="SSF64182">
    <property type="entry name" value="DHH phosphoesterases"/>
    <property type="match status" value="1"/>
</dbReference>
<dbReference type="GO" id="GO:0006281">
    <property type="term" value="P:DNA repair"/>
    <property type="evidence" value="ECO:0007669"/>
    <property type="project" value="InterPro"/>
</dbReference>
<keyword evidence="4" id="KW-0378">Hydrolase</keyword>
<keyword evidence="5 9" id="KW-0269">Exonuclease</keyword>
<evidence type="ECO:0000256" key="3">
    <source>
        <dbReference type="ARBA" id="ARBA00022722"/>
    </source>
</evidence>
<evidence type="ECO:0000256" key="5">
    <source>
        <dbReference type="ARBA" id="ARBA00022839"/>
    </source>
</evidence>
<dbReference type="InterPro" id="IPR051673">
    <property type="entry name" value="SSDNA_exonuclease_RecJ"/>
</dbReference>
<dbReference type="PANTHER" id="PTHR30255:SF2">
    <property type="entry name" value="SINGLE-STRANDED-DNA-SPECIFIC EXONUCLEASE RECJ"/>
    <property type="match status" value="1"/>
</dbReference>
<feature type="domain" description="RecJ OB" evidence="8">
    <location>
        <begin position="455"/>
        <end position="559"/>
    </location>
</feature>
<name>B6G1J6_PEPHT</name>
<dbReference type="GO" id="GO:0006310">
    <property type="term" value="P:DNA recombination"/>
    <property type="evidence" value="ECO:0007669"/>
    <property type="project" value="InterPro"/>
</dbReference>
<comment type="similarity">
    <text evidence="1">Belongs to the RecJ family.</text>
</comment>
<keyword evidence="3" id="KW-0540">Nuclease</keyword>
<sequence>MKKWTLIHRGKPDVTDETEKFKLSPEISQILENRNINSEEEIKLFTNPSLDYLRDPFLMKDMGKAAERIKKAIELNERVWIYGDYDVDGVSSTSVLLTYFRSINFDVKYYIPNRLEEGYGINKEAIEYINSEGCDLIISVDCGITSVDEVEYANELGIEMIITDHHECQSEIPNAYAVVNPKQDDCNYPFDMLCGCGIAFKLVQALTPPEVFKTTVYDYIEIATLATICDIVPLVDENRIIVKNGLKAMKNGHNLGLSELINVCGVDKEKIGSSHIGFTIGPRINAAGRLGFSDLGVELFTATDKDTAHEIALALDEKNNDRQMIEMKIHHEAETIIKNDPSYEDDKVIVLAHEGWQHGVIGIVASKLTEKYYKPTILMCIEDGEATGSARSIKGFSIFDALTECADILTKFGGHEQAAGLSISADKVPELRRRINESADINLTEEDMIEEIKVEYELDEKSANFDLIEELRKLEPFGMSNPTPKFILRDCILRDMRFMGQNKQHIKLEIEKESVFECVGFNAAHLIDGLKNGDRIDVLFQLDENTFMGKRKLQFLVKDLRLAYPKSATTNMDAVKLMNELIPDNENSMYNVESLEGSGLGHIDIEGKRVENIFDFIKDDTLVIANSINGFFRAKSDLTLLEEDIEIYFKEIDENDKKHSKIHLIFSPNIDKIDVKRYNNIILYDYLYTRDDYVNLYSKVENKCEIIKNYNEIDKIYIKSIMENIVPTRNEFVNIYRYVTKNRGIKVRMDDTMNIFKMIPLKLFAIIKIFKELGLFDVAIDERDFVNVEMLPKPDSKLDLNRSKILINLNQIREKAKEIYNV</sequence>
<feature type="domain" description="DDH" evidence="6">
    <location>
        <begin position="78"/>
        <end position="209"/>
    </location>
</feature>
<evidence type="ECO:0000259" key="7">
    <source>
        <dbReference type="Pfam" id="PF02272"/>
    </source>
</evidence>
<dbReference type="InterPro" id="IPR038763">
    <property type="entry name" value="DHH_sf"/>
</dbReference>
<evidence type="ECO:0000313" key="9">
    <source>
        <dbReference type="EMBL" id="EEA84380.1"/>
    </source>
</evidence>
<dbReference type="eggNOG" id="COG0608">
    <property type="taxonomic scope" value="Bacteria"/>
</dbReference>
<evidence type="ECO:0000256" key="4">
    <source>
        <dbReference type="ARBA" id="ARBA00022801"/>
    </source>
</evidence>
<dbReference type="Proteomes" id="UP000003178">
    <property type="component" value="Unassembled WGS sequence"/>
</dbReference>
<dbReference type="NCBIfam" id="TIGR00644">
    <property type="entry name" value="recJ"/>
    <property type="match status" value="1"/>
</dbReference>
<dbReference type="InterPro" id="IPR001667">
    <property type="entry name" value="DDH_dom"/>
</dbReference>
<dbReference type="Pfam" id="PF02272">
    <property type="entry name" value="DHHA1"/>
    <property type="match status" value="1"/>
</dbReference>
<comment type="caution">
    <text evidence="9">The sequence shown here is derived from an EMBL/GenBank/DDBJ whole genome shotgun (WGS) entry which is preliminary data.</text>
</comment>
<evidence type="ECO:0000259" key="6">
    <source>
        <dbReference type="Pfam" id="PF01368"/>
    </source>
</evidence>
<organism evidence="9 10">
    <name type="scientific">Peptacetobacter hiranonis (strain DSM 13275 / JCM 10541 / KCTC 15199 / TO-931)</name>
    <name type="common">Clostridium hiranonis</name>
    <dbReference type="NCBI Taxonomy" id="500633"/>
    <lineage>
        <taxon>Bacteria</taxon>
        <taxon>Bacillati</taxon>
        <taxon>Bacillota</taxon>
        <taxon>Clostridia</taxon>
        <taxon>Peptostreptococcales</taxon>
        <taxon>Peptostreptococcaceae</taxon>
        <taxon>Peptacetobacter</taxon>
    </lineage>
</organism>
<dbReference type="Gene3D" id="3.10.310.30">
    <property type="match status" value="1"/>
</dbReference>
<proteinExistence type="inferred from homology"/>
<dbReference type="OrthoDB" id="9809852at2"/>
<reference evidence="9 10" key="2">
    <citation type="submission" date="2008-10" db="EMBL/GenBank/DDBJ databases">
        <title>Draft genome sequence of Clostridium hiranonis (DSM 13275).</title>
        <authorList>
            <person name="Sudarsanam P."/>
            <person name="Ley R."/>
            <person name="Guruge J."/>
            <person name="Turnbaugh P.J."/>
            <person name="Mahowald M."/>
            <person name="Liep D."/>
            <person name="Gordon J."/>
        </authorList>
    </citation>
    <scope>NUCLEOTIDE SEQUENCE [LARGE SCALE GENOMIC DNA]</scope>
    <source>
        <strain evidence="9 10">DSM 13275</strain>
    </source>
</reference>
<dbReference type="Pfam" id="PF01368">
    <property type="entry name" value="DHH"/>
    <property type="match status" value="1"/>
</dbReference>
<dbReference type="GO" id="GO:0008409">
    <property type="term" value="F:5'-3' exonuclease activity"/>
    <property type="evidence" value="ECO:0007669"/>
    <property type="project" value="InterPro"/>
</dbReference>